<organism evidence="2 3">
    <name type="scientific">Paspalum notatum var. saurae</name>
    <dbReference type="NCBI Taxonomy" id="547442"/>
    <lineage>
        <taxon>Eukaryota</taxon>
        <taxon>Viridiplantae</taxon>
        <taxon>Streptophyta</taxon>
        <taxon>Embryophyta</taxon>
        <taxon>Tracheophyta</taxon>
        <taxon>Spermatophyta</taxon>
        <taxon>Magnoliopsida</taxon>
        <taxon>Liliopsida</taxon>
        <taxon>Poales</taxon>
        <taxon>Poaceae</taxon>
        <taxon>PACMAD clade</taxon>
        <taxon>Panicoideae</taxon>
        <taxon>Andropogonodae</taxon>
        <taxon>Paspaleae</taxon>
        <taxon>Paspalinae</taxon>
        <taxon>Paspalum</taxon>
    </lineage>
</organism>
<dbReference type="PANTHER" id="PTHR33127:SF45">
    <property type="entry name" value="OS05G0143700 PROTEIN"/>
    <property type="match status" value="1"/>
</dbReference>
<protein>
    <recommendedName>
        <fullName evidence="1">KIB1-4 beta-propeller domain-containing protein</fullName>
    </recommendedName>
</protein>
<dbReference type="PANTHER" id="PTHR33127">
    <property type="entry name" value="TRANSMEMBRANE PROTEIN"/>
    <property type="match status" value="1"/>
</dbReference>
<reference evidence="2 3" key="1">
    <citation type="submission" date="2024-02" db="EMBL/GenBank/DDBJ databases">
        <title>High-quality chromosome-scale genome assembly of Pensacola bahiagrass (Paspalum notatum Flugge var. saurae).</title>
        <authorList>
            <person name="Vega J.M."/>
            <person name="Podio M."/>
            <person name="Orjuela J."/>
            <person name="Siena L.A."/>
            <person name="Pessino S.C."/>
            <person name="Combes M.C."/>
            <person name="Mariac C."/>
            <person name="Albertini E."/>
            <person name="Pupilli F."/>
            <person name="Ortiz J.P.A."/>
            <person name="Leblanc O."/>
        </authorList>
    </citation>
    <scope>NUCLEOTIDE SEQUENCE [LARGE SCALE GENOMIC DNA]</scope>
    <source>
        <strain evidence="2">R1</strain>
        <tissue evidence="2">Leaf</tissue>
    </source>
</reference>
<feature type="domain" description="KIB1-4 beta-propeller" evidence="1">
    <location>
        <begin position="37"/>
        <end position="148"/>
    </location>
</feature>
<sequence>MESNAGEKDLGPLAAASFPLLVYDHGAPPHDIVQTVLSVADGSLRTIQVPEMCNYTCLETPQGLVLMVDTAAASSQQCWLWNPQTGEKTALPAMDEPLPEHCRCLVYDASSSPPPDYWSPDYEDTAPPDSLVLVYDLERPEMLMCRIGGGAGPPDG</sequence>
<evidence type="ECO:0000313" key="2">
    <source>
        <dbReference type="EMBL" id="WVZ72410.1"/>
    </source>
</evidence>
<accession>A0AAQ3TH72</accession>
<dbReference type="Proteomes" id="UP001341281">
    <property type="component" value="Chromosome 04"/>
</dbReference>
<evidence type="ECO:0000313" key="3">
    <source>
        <dbReference type="Proteomes" id="UP001341281"/>
    </source>
</evidence>
<proteinExistence type="predicted"/>
<keyword evidence="3" id="KW-1185">Reference proteome</keyword>
<gene>
    <name evidence="2" type="ORF">U9M48_020876</name>
</gene>
<evidence type="ECO:0000259" key="1">
    <source>
        <dbReference type="Pfam" id="PF03478"/>
    </source>
</evidence>
<dbReference type="InterPro" id="IPR005174">
    <property type="entry name" value="KIB1-4_b-propeller"/>
</dbReference>
<dbReference type="EMBL" id="CP144748">
    <property type="protein sequence ID" value="WVZ72410.1"/>
    <property type="molecule type" value="Genomic_DNA"/>
</dbReference>
<dbReference type="Pfam" id="PF03478">
    <property type="entry name" value="Beta-prop_KIB1-4"/>
    <property type="match status" value="1"/>
</dbReference>
<dbReference type="AlphaFoldDB" id="A0AAQ3TH72"/>
<name>A0AAQ3TH72_PASNO</name>